<organism evidence="1 2">
    <name type="scientific">Neorhizobium alkalisoli</name>
    <dbReference type="NCBI Taxonomy" id="528178"/>
    <lineage>
        <taxon>Bacteria</taxon>
        <taxon>Pseudomonadati</taxon>
        <taxon>Pseudomonadota</taxon>
        <taxon>Alphaproteobacteria</taxon>
        <taxon>Hyphomicrobiales</taxon>
        <taxon>Rhizobiaceae</taxon>
        <taxon>Rhizobium/Agrobacterium group</taxon>
        <taxon>Neorhizobium</taxon>
    </lineage>
</organism>
<dbReference type="AlphaFoldDB" id="A0A561QSD9"/>
<accession>A0A561QSD9</accession>
<gene>
    <name evidence="1" type="ORF">FHW37_104524</name>
</gene>
<dbReference type="OrthoDB" id="8398518at2"/>
<dbReference type="Proteomes" id="UP000320653">
    <property type="component" value="Unassembled WGS sequence"/>
</dbReference>
<name>A0A561QSD9_9HYPH</name>
<reference evidence="1 2" key="1">
    <citation type="submission" date="2019-06" db="EMBL/GenBank/DDBJ databases">
        <title>Sorghum-associated microbial communities from plants grown in Nebraska, USA.</title>
        <authorList>
            <person name="Schachtman D."/>
        </authorList>
    </citation>
    <scope>NUCLEOTIDE SEQUENCE [LARGE SCALE GENOMIC DNA]</scope>
    <source>
        <strain evidence="1 2">1225</strain>
    </source>
</reference>
<evidence type="ECO:0000313" key="2">
    <source>
        <dbReference type="Proteomes" id="UP000320653"/>
    </source>
</evidence>
<sequence length="97" mass="11183">MTAPRSFDISECETPQDMARWLLRCPFDDLSRDEGFIRRWLQCTGFREGLAYIESILAVIRAERREDGQLMHFMAFSTANGRLWRVAEGLEPVGLGD</sequence>
<dbReference type="RefSeq" id="WP_145638927.1">
    <property type="nucleotide sequence ID" value="NZ_VIWP01000004.1"/>
</dbReference>
<proteinExistence type="predicted"/>
<protein>
    <submittedName>
        <fullName evidence="1">Uncharacterized protein</fullName>
    </submittedName>
</protein>
<keyword evidence="2" id="KW-1185">Reference proteome</keyword>
<comment type="caution">
    <text evidence="1">The sequence shown here is derived from an EMBL/GenBank/DDBJ whole genome shotgun (WGS) entry which is preliminary data.</text>
</comment>
<evidence type="ECO:0000313" key="1">
    <source>
        <dbReference type="EMBL" id="TWF53247.1"/>
    </source>
</evidence>
<dbReference type="EMBL" id="VIWP01000004">
    <property type="protein sequence ID" value="TWF53247.1"/>
    <property type="molecule type" value="Genomic_DNA"/>
</dbReference>